<dbReference type="AlphaFoldDB" id="A0A5E4C220"/>
<proteinExistence type="predicted"/>
<reference evidence="2" key="2">
    <citation type="submission" date="2020-08" db="EMBL/GenBank/DDBJ databases">
        <authorList>
            <person name="Shumante A."/>
            <person name="Zimin A.V."/>
            <person name="Puiu D."/>
            <person name="Salzberg S.L."/>
        </authorList>
    </citation>
    <scope>NUCLEOTIDE SEQUENCE</scope>
    <source>
        <strain evidence="2">WC2-LM</strain>
        <tissue evidence="2">Liver</tissue>
    </source>
</reference>
<evidence type="ECO:0000313" key="2">
    <source>
        <dbReference type="EMBL" id="KAF7469017.1"/>
    </source>
</evidence>
<keyword evidence="4" id="KW-1185">Reference proteome</keyword>
<dbReference type="EMBL" id="WJEC01007693">
    <property type="protein sequence ID" value="KAF7469017.1"/>
    <property type="molecule type" value="Genomic_DNA"/>
</dbReference>
<gene>
    <name evidence="2" type="ORF">GHT09_019982</name>
    <name evidence="3" type="ORF">MONAX_5E032139</name>
</gene>
<protein>
    <submittedName>
        <fullName evidence="3">Uncharacterized protein</fullName>
    </submittedName>
</protein>
<evidence type="ECO:0000313" key="3">
    <source>
        <dbReference type="EMBL" id="VTJ74952.1"/>
    </source>
</evidence>
<reference evidence="3 4" key="1">
    <citation type="submission" date="2019-04" db="EMBL/GenBank/DDBJ databases">
        <authorList>
            <person name="Alioto T."/>
            <person name="Alioto T."/>
        </authorList>
    </citation>
    <scope>NUCLEOTIDE SEQUENCE [LARGE SCALE GENOMIC DNA]</scope>
</reference>
<dbReference type="Proteomes" id="UP000335636">
    <property type="component" value="Unassembled WGS sequence"/>
</dbReference>
<name>A0A5E4C220_MARMO</name>
<organism evidence="3 4">
    <name type="scientific">Marmota monax</name>
    <name type="common">Woodchuck</name>
    <dbReference type="NCBI Taxonomy" id="9995"/>
    <lineage>
        <taxon>Eukaryota</taxon>
        <taxon>Metazoa</taxon>
        <taxon>Chordata</taxon>
        <taxon>Craniata</taxon>
        <taxon>Vertebrata</taxon>
        <taxon>Euteleostomi</taxon>
        <taxon>Mammalia</taxon>
        <taxon>Eutheria</taxon>
        <taxon>Euarchontoglires</taxon>
        <taxon>Glires</taxon>
        <taxon>Rodentia</taxon>
        <taxon>Sciuromorpha</taxon>
        <taxon>Sciuridae</taxon>
        <taxon>Xerinae</taxon>
        <taxon>Marmotini</taxon>
        <taxon>Marmota</taxon>
    </lineage>
</organism>
<evidence type="ECO:0000256" key="1">
    <source>
        <dbReference type="SAM" id="MobiDB-lite"/>
    </source>
</evidence>
<dbReference type="EMBL" id="CABDUW010000773">
    <property type="protein sequence ID" value="VTJ74952.1"/>
    <property type="molecule type" value="Genomic_DNA"/>
</dbReference>
<evidence type="ECO:0000313" key="4">
    <source>
        <dbReference type="Proteomes" id="UP000335636"/>
    </source>
</evidence>
<sequence length="78" mass="8571">MPSQPLHIVLKSLKREGKEPLVLKGRRGAHAPSARVEPAGGGHPRPHHPPPQHLDVPVAAQDWRLPVHHPGPRGQREL</sequence>
<accession>A0A5E4C220</accession>
<feature type="region of interest" description="Disordered" evidence="1">
    <location>
        <begin position="17"/>
        <end position="56"/>
    </location>
</feature>
<dbReference type="Proteomes" id="UP000662637">
    <property type="component" value="Unassembled WGS sequence"/>
</dbReference>